<organism evidence="5 6">
    <name type="scientific">Anaerocolumna jejuensis DSM 15929</name>
    <dbReference type="NCBI Taxonomy" id="1121322"/>
    <lineage>
        <taxon>Bacteria</taxon>
        <taxon>Bacillati</taxon>
        <taxon>Bacillota</taxon>
        <taxon>Clostridia</taxon>
        <taxon>Lachnospirales</taxon>
        <taxon>Lachnospiraceae</taxon>
        <taxon>Anaerocolumna</taxon>
    </lineage>
</organism>
<accession>A0A1M6MWA6</accession>
<proteinExistence type="inferred from homology"/>
<dbReference type="InterPro" id="IPR011644">
    <property type="entry name" value="Heme_NO-bd"/>
</dbReference>
<gene>
    <name evidence="5" type="ORF">SAMN02745136_01203</name>
</gene>
<dbReference type="OrthoDB" id="1660488at2"/>
<dbReference type="RefSeq" id="WP_073273831.1">
    <property type="nucleotide sequence ID" value="NZ_FRAC01000007.1"/>
</dbReference>
<evidence type="ECO:0000259" key="4">
    <source>
        <dbReference type="PROSITE" id="PS50111"/>
    </source>
</evidence>
<dbReference type="GO" id="GO:0004888">
    <property type="term" value="F:transmembrane signaling receptor activity"/>
    <property type="evidence" value="ECO:0007669"/>
    <property type="project" value="InterPro"/>
</dbReference>
<dbReference type="PROSITE" id="PS50111">
    <property type="entry name" value="CHEMOTAXIS_TRANSDUC_2"/>
    <property type="match status" value="1"/>
</dbReference>
<sequence length="597" mass="66345">MKGTVVSSWVESCRRLYGDEIVNNALKNFNLSSDHIFTPFEDVEDRVARGIVDHIGNQMSKTTKEIWNTMGEENIKTFSKNYPGFFRHESAYQFLKSMNDVHVIVMKRFRGAKPPILDVVPISSHEILFTYRSKRGMIDYLIGLTQGAIKHFNEKAAIVVMYQKEEETQLKLTFEKEIQSTKKYRINKLLSFGFIKNTAAKASIVNTVIVGAVSLILSQDGLKTAVLAAVTFLISFLSGSLLNRPKRMIIQELKNLSERKFVESIALKSGDEYEAYMEQINEVKRNIQKDFIGFNAIVDELYTFNKSVSEIAGTMKNTSDDITAVLDQVAQAAITQAEDTTKAITILDGSVQNVTSISNDGQANKTQIEEAVTGIEDSFQNVQATAAQITTVLNSFRNIKKESTELKNNADDITQIVLIVAAIAKQINLLALNASIEAARAGEAGKGFTVVAEEVRKLSEETNQAVKQINESLMTFASSIGVVVEGIDTQYSVLENENTKLTDAVMKSSQMNQNLKVVSEFLIKNSSELKSEADNITVLFDGIQNLAAIAEENSASTQEANSNVTVYVEQIKKLTEQINVFDAMIQNFQEDLSNYII</sequence>
<dbReference type="SUPFAM" id="SSF111126">
    <property type="entry name" value="Ligand-binding domain in the NO signalling and Golgi transport"/>
    <property type="match status" value="1"/>
</dbReference>
<dbReference type="AlphaFoldDB" id="A0A1M6MWA6"/>
<feature type="domain" description="Methyl-accepting transducer" evidence="4">
    <location>
        <begin position="311"/>
        <end position="568"/>
    </location>
</feature>
<dbReference type="Proteomes" id="UP000184386">
    <property type="component" value="Unassembled WGS sequence"/>
</dbReference>
<dbReference type="PANTHER" id="PTHR32089:SF112">
    <property type="entry name" value="LYSOZYME-LIKE PROTEIN-RELATED"/>
    <property type="match status" value="1"/>
</dbReference>
<keyword evidence="1 3" id="KW-0807">Transducer</keyword>
<dbReference type="InterPro" id="IPR004089">
    <property type="entry name" value="MCPsignal_dom"/>
</dbReference>
<evidence type="ECO:0000313" key="6">
    <source>
        <dbReference type="Proteomes" id="UP000184386"/>
    </source>
</evidence>
<dbReference type="PRINTS" id="PR00260">
    <property type="entry name" value="CHEMTRNSDUCR"/>
</dbReference>
<protein>
    <submittedName>
        <fullName evidence="5">Methyl-accepting chemotaxis protein</fullName>
    </submittedName>
</protein>
<dbReference type="InterPro" id="IPR024096">
    <property type="entry name" value="NO_sig/Golgi_transp_ligand-bd"/>
</dbReference>
<dbReference type="SUPFAM" id="SSF58104">
    <property type="entry name" value="Methyl-accepting chemotaxis protein (MCP) signaling domain"/>
    <property type="match status" value="1"/>
</dbReference>
<dbReference type="GO" id="GO:0006935">
    <property type="term" value="P:chemotaxis"/>
    <property type="evidence" value="ECO:0007669"/>
    <property type="project" value="InterPro"/>
</dbReference>
<dbReference type="STRING" id="1121322.SAMN02745136_01203"/>
<dbReference type="Pfam" id="PF07700">
    <property type="entry name" value="HNOB"/>
    <property type="match status" value="1"/>
</dbReference>
<dbReference type="SMART" id="SM00283">
    <property type="entry name" value="MA"/>
    <property type="match status" value="1"/>
</dbReference>
<reference evidence="5 6" key="1">
    <citation type="submission" date="2016-11" db="EMBL/GenBank/DDBJ databases">
        <authorList>
            <person name="Jaros S."/>
            <person name="Januszkiewicz K."/>
            <person name="Wedrychowicz H."/>
        </authorList>
    </citation>
    <scope>NUCLEOTIDE SEQUENCE [LARGE SCALE GENOMIC DNA]</scope>
    <source>
        <strain evidence="5 6">DSM 15929</strain>
    </source>
</reference>
<comment type="similarity">
    <text evidence="2">Belongs to the methyl-accepting chemotaxis (MCP) protein family.</text>
</comment>
<dbReference type="InterPro" id="IPR004090">
    <property type="entry name" value="Chemotax_Me-accpt_rcpt"/>
</dbReference>
<evidence type="ECO:0000256" key="1">
    <source>
        <dbReference type="ARBA" id="ARBA00023224"/>
    </source>
</evidence>
<dbReference type="EMBL" id="FRAC01000007">
    <property type="protein sequence ID" value="SHJ87689.1"/>
    <property type="molecule type" value="Genomic_DNA"/>
</dbReference>
<dbReference type="GO" id="GO:0007165">
    <property type="term" value="P:signal transduction"/>
    <property type="evidence" value="ECO:0007669"/>
    <property type="project" value="UniProtKB-KW"/>
</dbReference>
<evidence type="ECO:0000256" key="2">
    <source>
        <dbReference type="ARBA" id="ARBA00029447"/>
    </source>
</evidence>
<dbReference type="Pfam" id="PF00015">
    <property type="entry name" value="MCPsignal"/>
    <property type="match status" value="1"/>
</dbReference>
<dbReference type="GO" id="GO:0020037">
    <property type="term" value="F:heme binding"/>
    <property type="evidence" value="ECO:0007669"/>
    <property type="project" value="InterPro"/>
</dbReference>
<evidence type="ECO:0000313" key="5">
    <source>
        <dbReference type="EMBL" id="SHJ87689.1"/>
    </source>
</evidence>
<keyword evidence="6" id="KW-1185">Reference proteome</keyword>
<dbReference type="GO" id="GO:0016020">
    <property type="term" value="C:membrane"/>
    <property type="evidence" value="ECO:0007669"/>
    <property type="project" value="InterPro"/>
</dbReference>
<name>A0A1M6MWA6_9FIRM</name>
<dbReference type="PANTHER" id="PTHR32089">
    <property type="entry name" value="METHYL-ACCEPTING CHEMOTAXIS PROTEIN MCPB"/>
    <property type="match status" value="1"/>
</dbReference>
<dbReference type="Gene3D" id="3.90.1520.10">
    <property type="entry name" value="H-NOX domain"/>
    <property type="match status" value="1"/>
</dbReference>
<evidence type="ECO:0000256" key="3">
    <source>
        <dbReference type="PROSITE-ProRule" id="PRU00284"/>
    </source>
</evidence>
<dbReference type="InterPro" id="IPR038158">
    <property type="entry name" value="H-NOX_domain_sf"/>
</dbReference>
<dbReference type="Gene3D" id="1.10.287.950">
    <property type="entry name" value="Methyl-accepting chemotaxis protein"/>
    <property type="match status" value="1"/>
</dbReference>